<feature type="domain" description="PAS" evidence="7">
    <location>
        <begin position="23"/>
        <end position="67"/>
    </location>
</feature>
<name>A0A126WYS7_IMPBA</name>
<dbReference type="EMBL" id="KU699583">
    <property type="protein sequence ID" value="AML77508.1"/>
    <property type="molecule type" value="mRNA"/>
</dbReference>
<feature type="domain" description="PAC" evidence="8">
    <location>
        <begin position="326"/>
        <end position="380"/>
    </location>
</feature>
<accession>A0A126WYS7</accession>
<dbReference type="GO" id="GO:0009637">
    <property type="term" value="P:response to blue light"/>
    <property type="evidence" value="ECO:0007669"/>
    <property type="project" value="UniProtKB-ARBA"/>
</dbReference>
<feature type="domain" description="PAS" evidence="7">
    <location>
        <begin position="279"/>
        <end position="301"/>
    </location>
</feature>
<dbReference type="InterPro" id="IPR035965">
    <property type="entry name" value="PAS-like_dom_sf"/>
</dbReference>
<dbReference type="CDD" id="cd00130">
    <property type="entry name" value="PAS"/>
    <property type="match status" value="2"/>
</dbReference>
<protein>
    <submittedName>
        <fullName evidence="9">Putative LOV domain-containing protein</fullName>
    </submittedName>
</protein>
<reference evidence="9" key="1">
    <citation type="journal article" date="2016" name="Proc. Natl. Acad. Sci. U.S.A.">
        <title>Functional and topological diversity of LOV domain photoreceptors.</title>
        <authorList>
            <person name="Glantz S.T."/>
            <person name="Carpenter E.J."/>
            <person name="Melkonian M."/>
            <person name="Gardner K.H."/>
            <person name="Boyden E.S."/>
            <person name="Wong G.K."/>
            <person name="Chow B.Y."/>
        </authorList>
    </citation>
    <scope>NUCLEOTIDE SEQUENCE</scope>
    <source>
        <strain evidence="9">JEXA_2009701</strain>
    </source>
</reference>
<keyword evidence="5" id="KW-0157">Chromophore</keyword>
<dbReference type="PROSITE" id="PS50112">
    <property type="entry name" value="PAS"/>
    <property type="match status" value="2"/>
</dbReference>
<keyword evidence="4" id="KW-0288">FMN</keyword>
<dbReference type="PANTHER" id="PTHR47429:SF2">
    <property type="entry name" value="PROTEIN TWIN LOV 1"/>
    <property type="match status" value="1"/>
</dbReference>
<evidence type="ECO:0000256" key="6">
    <source>
        <dbReference type="ARBA" id="ARBA00023170"/>
    </source>
</evidence>
<dbReference type="InterPro" id="IPR000700">
    <property type="entry name" value="PAS-assoc_C"/>
</dbReference>
<evidence type="ECO:0000256" key="3">
    <source>
        <dbReference type="ARBA" id="ARBA00022630"/>
    </source>
</evidence>
<dbReference type="InterPro" id="IPR000014">
    <property type="entry name" value="PAS"/>
</dbReference>
<dbReference type="Pfam" id="PF13426">
    <property type="entry name" value="PAS_9"/>
    <property type="match status" value="2"/>
</dbReference>
<dbReference type="SUPFAM" id="SSF55785">
    <property type="entry name" value="PYP-like sensor domain (PAS domain)"/>
    <property type="match status" value="2"/>
</dbReference>
<evidence type="ECO:0000256" key="5">
    <source>
        <dbReference type="ARBA" id="ARBA00022991"/>
    </source>
</evidence>
<evidence type="ECO:0000256" key="2">
    <source>
        <dbReference type="ARBA" id="ARBA00022606"/>
    </source>
</evidence>
<dbReference type="GO" id="GO:0009881">
    <property type="term" value="F:photoreceptor activity"/>
    <property type="evidence" value="ECO:0007669"/>
    <property type="project" value="UniProtKB-KW"/>
</dbReference>
<evidence type="ECO:0000259" key="7">
    <source>
        <dbReference type="PROSITE" id="PS50112"/>
    </source>
</evidence>
<keyword evidence="6" id="KW-0675">Receptor</keyword>
<dbReference type="AlphaFoldDB" id="A0A126WYS7"/>
<proteinExistence type="evidence at transcript level"/>
<dbReference type="PROSITE" id="PS50113">
    <property type="entry name" value="PAC"/>
    <property type="match status" value="1"/>
</dbReference>
<keyword evidence="1" id="KW-0600">Photoreceptor protein</keyword>
<dbReference type="InterPro" id="IPR001610">
    <property type="entry name" value="PAC"/>
</dbReference>
<evidence type="ECO:0000313" key="9">
    <source>
        <dbReference type="EMBL" id="AML77508.1"/>
    </source>
</evidence>
<dbReference type="SMART" id="SM00086">
    <property type="entry name" value="PAC"/>
    <property type="match status" value="2"/>
</dbReference>
<dbReference type="NCBIfam" id="TIGR00229">
    <property type="entry name" value="sensory_box"/>
    <property type="match status" value="2"/>
</dbReference>
<keyword evidence="2" id="KW-0716">Sensory transduction</keyword>
<evidence type="ECO:0000256" key="4">
    <source>
        <dbReference type="ARBA" id="ARBA00022643"/>
    </source>
</evidence>
<evidence type="ECO:0000256" key="1">
    <source>
        <dbReference type="ARBA" id="ARBA00022543"/>
    </source>
</evidence>
<evidence type="ECO:0000259" key="8">
    <source>
        <dbReference type="PROSITE" id="PS50113"/>
    </source>
</evidence>
<dbReference type="PANTHER" id="PTHR47429">
    <property type="entry name" value="PROTEIN TWIN LOV 1"/>
    <property type="match status" value="1"/>
</dbReference>
<organism evidence="9">
    <name type="scientific">Impatiens balsamina</name>
    <name type="common">Balsam</name>
    <dbReference type="NCBI Taxonomy" id="63779"/>
    <lineage>
        <taxon>Eukaryota</taxon>
        <taxon>Viridiplantae</taxon>
        <taxon>Streptophyta</taxon>
        <taxon>Embryophyta</taxon>
        <taxon>Tracheophyta</taxon>
        <taxon>Spermatophyta</taxon>
        <taxon>Magnoliopsida</taxon>
        <taxon>eudicotyledons</taxon>
        <taxon>Gunneridae</taxon>
        <taxon>Pentapetalae</taxon>
        <taxon>asterids</taxon>
        <taxon>Ericales</taxon>
        <taxon>Balsaminaceae</taxon>
        <taxon>Impatiens</taxon>
        <taxon>Impatiens subgen. Impatiens</taxon>
        <taxon>Impatiens sect. Uniflorae</taxon>
    </lineage>
</organism>
<sequence length="408" mass="45606">MESQVGVGLIDQSFDTRYSFWAREVLDEMPDCFTITDPSLSGHPIVFASRGFLKMCGYPRNEVVGRNGKMFQGPMTCRRSVMEIREAVRYEKTLQISLLNYRKDGRPYWMLFHMCPVFSKEDGRVIHFLAVHVPIVKKLQRRSWSSGSSNGGVSFSEDGYGFAETVRGYCRRDVGGGGGGSDSIAELDRRSFAVDSDDRELDIDDGPCEAGDLEKRKAISAVDSILSVLTHYSELTGKLVCSRRCCTPETAFPSSLNIILGRIKQSFVLTNPHLDDMPIVYASDAFLELTGYDRHHVLGRNCRFLCGEYTDFAVTSQIKESIEAARPCTVRILNYRKDGSSFWNLLHISPVRNATGKIAYYVGVQIEECSKNLDRNVLSPEQRQRSVVGTVKVAVRSSSMGAESSSRS</sequence>
<keyword evidence="3" id="KW-0285">Flavoprotein</keyword>
<dbReference type="Gene3D" id="3.30.450.20">
    <property type="entry name" value="PAS domain"/>
    <property type="match status" value="2"/>
</dbReference>
<dbReference type="GO" id="GO:0005634">
    <property type="term" value="C:nucleus"/>
    <property type="evidence" value="ECO:0007669"/>
    <property type="project" value="TreeGrafter"/>
</dbReference>